<gene>
    <name evidence="3" type="ORF">J2T55_001590</name>
</gene>
<protein>
    <submittedName>
        <fullName evidence="3">Uncharacterized protein</fullName>
    </submittedName>
</protein>
<keyword evidence="2" id="KW-0472">Membrane</keyword>
<accession>A0AAE3L168</accession>
<dbReference type="RefSeq" id="WP_259055400.1">
    <property type="nucleotide sequence ID" value="NZ_JANUCT010000009.1"/>
</dbReference>
<proteinExistence type="predicted"/>
<feature type="region of interest" description="Disordered" evidence="1">
    <location>
        <begin position="67"/>
        <end position="94"/>
    </location>
</feature>
<dbReference type="AlphaFoldDB" id="A0AAE3L168"/>
<comment type="caution">
    <text evidence="3">The sequence shown here is derived from an EMBL/GenBank/DDBJ whole genome shotgun (WGS) entry which is preliminary data.</text>
</comment>
<reference evidence="3" key="1">
    <citation type="submission" date="2022-08" db="EMBL/GenBank/DDBJ databases">
        <title>Genomic Encyclopedia of Type Strains, Phase III (KMG-III): the genomes of soil and plant-associated and newly described type strains.</title>
        <authorList>
            <person name="Whitman W."/>
        </authorList>
    </citation>
    <scope>NUCLEOTIDE SEQUENCE</scope>
    <source>
        <strain evidence="3">HMT 1</strain>
    </source>
</reference>
<organism evidence="3 4">
    <name type="scientific">Methylohalomonas lacus</name>
    <dbReference type="NCBI Taxonomy" id="398773"/>
    <lineage>
        <taxon>Bacteria</taxon>
        <taxon>Pseudomonadati</taxon>
        <taxon>Pseudomonadota</taxon>
        <taxon>Gammaproteobacteria</taxon>
        <taxon>Methylohalomonadales</taxon>
        <taxon>Methylohalomonadaceae</taxon>
        <taxon>Methylohalomonas</taxon>
    </lineage>
</organism>
<evidence type="ECO:0000313" key="3">
    <source>
        <dbReference type="EMBL" id="MCS3903564.1"/>
    </source>
</evidence>
<feature type="compositionally biased region" description="Basic and acidic residues" evidence="1">
    <location>
        <begin position="81"/>
        <end position="94"/>
    </location>
</feature>
<sequence length="94" mass="10181">MHTNNRRFVIAVVGLNAFVFSAPVFAYLDPGSGSVLLQGILAALAAIGVTVKLYWHRLLRLLGLKRKSAQKGTEQAGSGNYHHEEADSSQKDDS</sequence>
<name>A0AAE3L168_9GAMM</name>
<evidence type="ECO:0000256" key="2">
    <source>
        <dbReference type="SAM" id="Phobius"/>
    </source>
</evidence>
<evidence type="ECO:0000256" key="1">
    <source>
        <dbReference type="SAM" id="MobiDB-lite"/>
    </source>
</evidence>
<keyword evidence="4" id="KW-1185">Reference proteome</keyword>
<keyword evidence="2" id="KW-1133">Transmembrane helix</keyword>
<dbReference type="Proteomes" id="UP001204445">
    <property type="component" value="Unassembled WGS sequence"/>
</dbReference>
<keyword evidence="2" id="KW-0812">Transmembrane</keyword>
<feature type="transmembrane region" description="Helical" evidence="2">
    <location>
        <begin position="36"/>
        <end position="55"/>
    </location>
</feature>
<dbReference type="EMBL" id="JANUCT010000009">
    <property type="protein sequence ID" value="MCS3903564.1"/>
    <property type="molecule type" value="Genomic_DNA"/>
</dbReference>
<evidence type="ECO:0000313" key="4">
    <source>
        <dbReference type="Proteomes" id="UP001204445"/>
    </source>
</evidence>